<evidence type="ECO:0000256" key="6">
    <source>
        <dbReference type="ARBA" id="ARBA00023136"/>
    </source>
</evidence>
<evidence type="ECO:0000313" key="10">
    <source>
        <dbReference type="Proteomes" id="UP001228376"/>
    </source>
</evidence>
<dbReference type="Proteomes" id="UP001228376">
    <property type="component" value="Unassembled WGS sequence"/>
</dbReference>
<dbReference type="InterPro" id="IPR036737">
    <property type="entry name" value="OmpA-like_sf"/>
</dbReference>
<dbReference type="Pfam" id="PF13677">
    <property type="entry name" value="MotB_plug"/>
    <property type="match status" value="1"/>
</dbReference>
<evidence type="ECO:0000256" key="1">
    <source>
        <dbReference type="ARBA" id="ARBA00004162"/>
    </source>
</evidence>
<comment type="subcellular location">
    <subcellularLocation>
        <location evidence="1">Cell membrane</location>
        <topology evidence="1">Single-pass membrane protein</topology>
    </subcellularLocation>
</comment>
<sequence>MKRREIKKKKPNGAPGWMVTYSDMVTLILVFFILLFAMSQVDLEKFKAVSQSFQGRTILDNHTSAVPLENDHEKEKASEAEKRDPMDRLMIEVEQFLEENGLNDVVSANRTKEGVALVLQENFLFESGKANVLASGKPFLNKIGSLLKKMDNHVEVQGHTDDRPIDNYRFPSNWELSAARASSVIRYLIEQEHLNPKRFTAIGYADTMPKVPNDSAENWRKNRRVEIVILKKAST</sequence>
<dbReference type="SUPFAM" id="SSF103088">
    <property type="entry name" value="OmpA-like"/>
    <property type="match status" value="1"/>
</dbReference>
<feature type="domain" description="OmpA-like" evidence="8">
    <location>
        <begin position="112"/>
        <end position="233"/>
    </location>
</feature>
<dbReference type="PROSITE" id="PS51123">
    <property type="entry name" value="OMPA_2"/>
    <property type="match status" value="1"/>
</dbReference>
<keyword evidence="10" id="KW-1185">Reference proteome</keyword>
<keyword evidence="9" id="KW-0969">Cilium</keyword>
<proteinExistence type="inferred from homology"/>
<dbReference type="RefSeq" id="WP_306065232.1">
    <property type="nucleotide sequence ID" value="NZ_JAROCA020000001.1"/>
</dbReference>
<dbReference type="PANTHER" id="PTHR30329">
    <property type="entry name" value="STATOR ELEMENT OF FLAGELLAR MOTOR COMPLEX"/>
    <property type="match status" value="1"/>
</dbReference>
<accession>A0ABU5CGB1</accession>
<dbReference type="CDD" id="cd07185">
    <property type="entry name" value="OmpA_C-like"/>
    <property type="match status" value="1"/>
</dbReference>
<keyword evidence="6 7" id="KW-0472">Membrane</keyword>
<evidence type="ECO:0000256" key="7">
    <source>
        <dbReference type="PROSITE-ProRule" id="PRU00473"/>
    </source>
</evidence>
<reference evidence="9 10" key="1">
    <citation type="submission" date="2023-10" db="EMBL/GenBank/DDBJ databases">
        <title>179-bfca-hs.</title>
        <authorList>
            <person name="Miliotis G."/>
            <person name="Sengupta P."/>
            <person name="Hameed A."/>
            <person name="Chuvochina M."/>
            <person name="Mcdonagh F."/>
            <person name="Simpson A.C."/>
            <person name="Singh N.K."/>
            <person name="Rekha P.D."/>
            <person name="Raman K."/>
            <person name="Hugenholtz P."/>
            <person name="Venkateswaran K."/>
        </authorList>
    </citation>
    <scope>NUCLEOTIDE SEQUENCE [LARGE SCALE GENOMIC DNA]</scope>
    <source>
        <strain evidence="9 10">179-BFC-A-HS</strain>
    </source>
</reference>
<keyword evidence="5" id="KW-1133">Transmembrane helix</keyword>
<evidence type="ECO:0000256" key="4">
    <source>
        <dbReference type="ARBA" id="ARBA00022692"/>
    </source>
</evidence>
<keyword evidence="3" id="KW-1003">Cell membrane</keyword>
<evidence type="ECO:0000313" key="9">
    <source>
        <dbReference type="EMBL" id="MDY0405316.1"/>
    </source>
</evidence>
<protein>
    <submittedName>
        <fullName evidence="9">Flagellar motor protein MotS</fullName>
    </submittedName>
</protein>
<dbReference type="InterPro" id="IPR050330">
    <property type="entry name" value="Bact_OuterMem_StrucFunc"/>
</dbReference>
<organism evidence="9 10">
    <name type="scientific">Tigheibacillus jepli</name>
    <dbReference type="NCBI Taxonomy" id="3035914"/>
    <lineage>
        <taxon>Bacteria</taxon>
        <taxon>Bacillati</taxon>
        <taxon>Bacillota</taxon>
        <taxon>Bacilli</taxon>
        <taxon>Bacillales</taxon>
        <taxon>Bacillaceae</taxon>
        <taxon>Tigheibacillus</taxon>
    </lineage>
</organism>
<evidence type="ECO:0000256" key="5">
    <source>
        <dbReference type="ARBA" id="ARBA00022989"/>
    </source>
</evidence>
<keyword evidence="9" id="KW-0966">Cell projection</keyword>
<comment type="caution">
    <text evidence="9">The sequence shown here is derived from an EMBL/GenBank/DDBJ whole genome shotgun (WGS) entry which is preliminary data.</text>
</comment>
<dbReference type="InterPro" id="IPR025713">
    <property type="entry name" value="MotB-like_N_dom"/>
</dbReference>
<name>A0ABU5CGB1_9BACI</name>
<keyword evidence="9" id="KW-0282">Flagellum</keyword>
<evidence type="ECO:0000256" key="3">
    <source>
        <dbReference type="ARBA" id="ARBA00022475"/>
    </source>
</evidence>
<evidence type="ECO:0000256" key="2">
    <source>
        <dbReference type="ARBA" id="ARBA00008914"/>
    </source>
</evidence>
<dbReference type="Pfam" id="PF00691">
    <property type="entry name" value="OmpA"/>
    <property type="match status" value="1"/>
</dbReference>
<dbReference type="NCBIfam" id="NF005382">
    <property type="entry name" value="PRK06925.1"/>
    <property type="match status" value="1"/>
</dbReference>
<keyword evidence="4" id="KW-0812">Transmembrane</keyword>
<dbReference type="InterPro" id="IPR006665">
    <property type="entry name" value="OmpA-like"/>
</dbReference>
<dbReference type="Gene3D" id="3.30.1330.60">
    <property type="entry name" value="OmpA-like domain"/>
    <property type="match status" value="1"/>
</dbReference>
<dbReference type="PANTHER" id="PTHR30329:SF16">
    <property type="entry name" value="CHEMOTAXIS MOTB PROTEIN"/>
    <property type="match status" value="1"/>
</dbReference>
<evidence type="ECO:0000259" key="8">
    <source>
        <dbReference type="PROSITE" id="PS51123"/>
    </source>
</evidence>
<dbReference type="EMBL" id="JAROCA020000001">
    <property type="protein sequence ID" value="MDY0405316.1"/>
    <property type="molecule type" value="Genomic_DNA"/>
</dbReference>
<gene>
    <name evidence="9" type="primary">motS</name>
    <name evidence="9" type="ORF">P5G51_007810</name>
</gene>
<comment type="similarity">
    <text evidence="2">Belongs to the MotB family.</text>
</comment>